<organism evidence="5 6">
    <name type="scientific">Streptococcus mitis bv. 2 str. F0392</name>
    <dbReference type="NCBI Taxonomy" id="768726"/>
    <lineage>
        <taxon>Bacteria</taxon>
        <taxon>Bacillati</taxon>
        <taxon>Bacillota</taxon>
        <taxon>Bacilli</taxon>
        <taxon>Lactobacillales</taxon>
        <taxon>Streptococcaceae</taxon>
        <taxon>Streptococcus</taxon>
    </lineage>
</organism>
<accession>F9P1R9</accession>
<keyword evidence="1" id="KW-0479">Metal-binding</keyword>
<keyword evidence="3" id="KW-0812">Transmembrane</keyword>
<keyword evidence="3" id="KW-0472">Membrane</keyword>
<evidence type="ECO:0000313" key="5">
    <source>
        <dbReference type="EMBL" id="EGR94107.1"/>
    </source>
</evidence>
<dbReference type="GO" id="GO:0016818">
    <property type="term" value="F:hydrolase activity, acting on acid anhydrides, in phosphorus-containing anhydrides"/>
    <property type="evidence" value="ECO:0007669"/>
    <property type="project" value="InterPro"/>
</dbReference>
<dbReference type="GO" id="GO:0008270">
    <property type="term" value="F:zinc ion binding"/>
    <property type="evidence" value="ECO:0007669"/>
    <property type="project" value="InterPro"/>
</dbReference>
<dbReference type="GO" id="GO:0003676">
    <property type="term" value="F:nucleic acid binding"/>
    <property type="evidence" value="ECO:0007669"/>
    <property type="project" value="InterPro"/>
</dbReference>
<evidence type="ECO:0000259" key="4">
    <source>
        <dbReference type="SMART" id="SM00910"/>
    </source>
</evidence>
<keyword evidence="3" id="KW-1133">Transmembrane helix</keyword>
<dbReference type="EMBL" id="AFUO01000001">
    <property type="protein sequence ID" value="EGR94107.1"/>
    <property type="molecule type" value="Genomic_DNA"/>
</dbReference>
<name>F9P1R9_STROR</name>
<sequence>MYIEIEREKIMKIGMRTPSLKKSLKARTTSKWKRQAKKAIIPGYGKKGMGWVKNPKKAMYNKIYHKTTFGLSDFLKPSKKRKKKVVTKKQQSILLSNGKKQHTPKEYKEAGLVFMVLGAIFLFLFPPLGFFLFITGFITYIIGRLTAKREKKKKVENYSPQIDTIVFRDDFLLMGTNYHKEEAEAAADFLSKGVHYFGKDNKSLKSYMLETYKPVYKYNKLKTVDVQLLPEPSNPHDKNAIKVLVNNIFVGYLPAVIASQISSYIANPNYRYDAILTGRGGPYKTLNIETERVVTREKELTYYLDLTIWRLAKK</sequence>
<gene>
    <name evidence="5" type="ORF">HMPREF9178_1091</name>
</gene>
<keyword evidence="2" id="KW-0378">Hydrolase</keyword>
<dbReference type="AlphaFoldDB" id="F9P1R9"/>
<dbReference type="Gene3D" id="3.30.70.2330">
    <property type="match status" value="1"/>
</dbReference>
<evidence type="ECO:0000256" key="3">
    <source>
        <dbReference type="SAM" id="Phobius"/>
    </source>
</evidence>
<evidence type="ECO:0000256" key="2">
    <source>
        <dbReference type="ARBA" id="ARBA00022801"/>
    </source>
</evidence>
<dbReference type="eggNOG" id="ENOG5032Y79">
    <property type="taxonomic scope" value="Bacteria"/>
</dbReference>
<reference evidence="5 6" key="1">
    <citation type="submission" date="2011-07" db="EMBL/GenBank/DDBJ databases">
        <authorList>
            <person name="Durkin A.S."/>
            <person name="Kim M."/>
            <person name="Radune D."/>
            <person name="Hostetler J."/>
            <person name="Torralba M."/>
            <person name="Gillis M."/>
            <person name="Methe B."/>
            <person name="Sutton G."/>
            <person name="Nelson K.E."/>
        </authorList>
    </citation>
    <scope>NUCLEOTIDE SEQUENCE [LARGE SCALE GENOMIC DNA]</scope>
    <source>
        <strain evidence="5 6">F0392</strain>
    </source>
</reference>
<proteinExistence type="predicted"/>
<protein>
    <submittedName>
        <fullName evidence="5">HIRAN domain protein</fullName>
    </submittedName>
</protein>
<dbReference type="RefSeq" id="WP_000275064.1">
    <property type="nucleotide sequence ID" value="NZ_AFUO01000001.1"/>
</dbReference>
<comment type="caution">
    <text evidence="5">The sequence shown here is derived from an EMBL/GenBank/DDBJ whole genome shotgun (WGS) entry which is preliminary data.</text>
</comment>
<evidence type="ECO:0000256" key="1">
    <source>
        <dbReference type="ARBA" id="ARBA00022723"/>
    </source>
</evidence>
<dbReference type="Pfam" id="PF08797">
    <property type="entry name" value="HIRAN"/>
    <property type="match status" value="1"/>
</dbReference>
<feature type="domain" description="HIRAN" evidence="4">
    <location>
        <begin position="199"/>
        <end position="296"/>
    </location>
</feature>
<dbReference type="Proteomes" id="UP000003771">
    <property type="component" value="Unassembled WGS sequence"/>
</dbReference>
<dbReference type="InterPro" id="IPR014905">
    <property type="entry name" value="HIRAN"/>
</dbReference>
<dbReference type="SMART" id="SM00910">
    <property type="entry name" value="HIRAN"/>
    <property type="match status" value="1"/>
</dbReference>
<evidence type="ECO:0000313" key="6">
    <source>
        <dbReference type="Proteomes" id="UP000003771"/>
    </source>
</evidence>
<dbReference type="PATRIC" id="fig|768726.4.peg.1043"/>
<feature type="transmembrane region" description="Helical" evidence="3">
    <location>
        <begin position="130"/>
        <end position="147"/>
    </location>
</feature>